<dbReference type="InterPro" id="IPR036249">
    <property type="entry name" value="Thioredoxin-like_sf"/>
</dbReference>
<dbReference type="EMBL" id="ABTR02000001">
    <property type="protein sequence ID" value="EFC92044.1"/>
    <property type="molecule type" value="Genomic_DNA"/>
</dbReference>
<evidence type="ECO:0000256" key="3">
    <source>
        <dbReference type="ARBA" id="ARBA00023014"/>
    </source>
</evidence>
<dbReference type="Proteomes" id="UP000006427">
    <property type="component" value="Unassembled WGS sequence"/>
</dbReference>
<dbReference type="Gene3D" id="3.40.30.10">
    <property type="entry name" value="Glutaredoxin"/>
    <property type="match status" value="1"/>
</dbReference>
<gene>
    <name evidence="4" type="ORF">Dpep_2020</name>
</gene>
<keyword evidence="5" id="KW-1185">Reference proteome</keyword>
<evidence type="ECO:0000256" key="2">
    <source>
        <dbReference type="ARBA" id="ARBA00023004"/>
    </source>
</evidence>
<dbReference type="OrthoDB" id="9800692at2"/>
<keyword evidence="3" id="KW-0411">Iron-sulfur</keyword>
<comment type="caution">
    <text evidence="4">The sequence shown here is derived from an EMBL/GenBank/DDBJ whole genome shotgun (WGS) entry which is preliminary data.</text>
</comment>
<dbReference type="AlphaFoldDB" id="D2Z2N1"/>
<evidence type="ECO:0000256" key="1">
    <source>
        <dbReference type="ARBA" id="ARBA00022723"/>
    </source>
</evidence>
<dbReference type="SUPFAM" id="SSF52833">
    <property type="entry name" value="Thioredoxin-like"/>
    <property type="match status" value="1"/>
</dbReference>
<proteinExistence type="predicted"/>
<dbReference type="eggNOG" id="COG3411">
    <property type="taxonomic scope" value="Bacteria"/>
</dbReference>
<keyword evidence="1" id="KW-0479">Metal-binding</keyword>
<dbReference type="RefSeq" id="WP_005661834.1">
    <property type="nucleotide sequence ID" value="NZ_ABTR02000001.1"/>
</dbReference>
<dbReference type="CDD" id="cd02980">
    <property type="entry name" value="TRX_Fd_family"/>
    <property type="match status" value="1"/>
</dbReference>
<keyword evidence="2" id="KW-0408">Iron</keyword>
<reference evidence="4 5" key="1">
    <citation type="journal article" date="2010" name="Stand. Genomic Sci.">
        <title>Permanent draft genome sequence of Dethiosulfovibrio peptidovorans type strain (SEBR 4207).</title>
        <authorList>
            <person name="Labutti K."/>
            <person name="Mayilraj S."/>
            <person name="Clum A."/>
            <person name="Lucas S."/>
            <person name="Glavina Del Rio T."/>
            <person name="Nolan M."/>
            <person name="Tice H."/>
            <person name="Cheng J.F."/>
            <person name="Pitluck S."/>
            <person name="Liolios K."/>
            <person name="Ivanova N."/>
            <person name="Mavromatis K."/>
            <person name="Mikhailova N."/>
            <person name="Pati A."/>
            <person name="Goodwin L."/>
            <person name="Chen A."/>
            <person name="Palaniappan K."/>
            <person name="Land M."/>
            <person name="Hauser L."/>
            <person name="Chang Y.J."/>
            <person name="Jeffries C.D."/>
            <person name="Rohde M."/>
            <person name="Spring S."/>
            <person name="Goker M."/>
            <person name="Woyke T."/>
            <person name="Bristow J."/>
            <person name="Eisen J.A."/>
            <person name="Markowitz V."/>
            <person name="Hugenholtz P."/>
            <person name="Kyrpides N.C."/>
            <person name="Klenk H.P."/>
            <person name="Lapidus A."/>
        </authorList>
    </citation>
    <scope>NUCLEOTIDE SEQUENCE [LARGE SCALE GENOMIC DNA]</scope>
    <source>
        <strain evidence="4 5">DSM 11002</strain>
    </source>
</reference>
<organism evidence="4 5">
    <name type="scientific">Dethiosulfovibrio peptidovorans DSM 11002</name>
    <dbReference type="NCBI Taxonomy" id="469381"/>
    <lineage>
        <taxon>Bacteria</taxon>
        <taxon>Thermotogati</taxon>
        <taxon>Synergistota</taxon>
        <taxon>Synergistia</taxon>
        <taxon>Synergistales</taxon>
        <taxon>Dethiosulfovibrionaceae</taxon>
        <taxon>Dethiosulfovibrio</taxon>
    </lineage>
</organism>
<dbReference type="STRING" id="469381.Dpep_2020"/>
<protein>
    <submittedName>
        <fullName evidence="4">NADH dehydrogenase I, F subunit</fullName>
    </submittedName>
</protein>
<dbReference type="GO" id="GO:0046872">
    <property type="term" value="F:metal ion binding"/>
    <property type="evidence" value="ECO:0007669"/>
    <property type="project" value="UniProtKB-KW"/>
</dbReference>
<evidence type="ECO:0000313" key="5">
    <source>
        <dbReference type="Proteomes" id="UP000006427"/>
    </source>
</evidence>
<accession>D2Z2N1</accession>
<dbReference type="PaxDb" id="469381-Dpep_2020"/>
<name>D2Z2N1_9BACT</name>
<evidence type="ECO:0000313" key="4">
    <source>
        <dbReference type="EMBL" id="EFC92044.1"/>
    </source>
</evidence>
<sequence length="124" mass="13423">MAKIKSLDELRRIKTSASDLTAARSSNAVKVIVGMGTCGIAAGAREVMDAVLKEIEKRGLKDVSVQTTGCIGMCQEEPLLDVIYPNKGRITYGRVTPEDVPRIVSEHVVNGRIVEDLVIARVDD</sequence>
<dbReference type="PANTHER" id="PTHR43578">
    <property type="entry name" value="NADH-QUINONE OXIDOREDUCTASE SUBUNIT F"/>
    <property type="match status" value="1"/>
</dbReference>
<dbReference type="GO" id="GO:0051536">
    <property type="term" value="F:iron-sulfur cluster binding"/>
    <property type="evidence" value="ECO:0007669"/>
    <property type="project" value="UniProtKB-KW"/>
</dbReference>
<dbReference type="PANTHER" id="PTHR43578:SF3">
    <property type="entry name" value="NADH-QUINONE OXIDOREDUCTASE SUBUNIT F"/>
    <property type="match status" value="1"/>
</dbReference>